<dbReference type="Proteomes" id="UP001267878">
    <property type="component" value="Unassembled WGS sequence"/>
</dbReference>
<dbReference type="EMBL" id="JAVDVW010000002">
    <property type="protein sequence ID" value="MDR7099824.1"/>
    <property type="molecule type" value="Genomic_DNA"/>
</dbReference>
<feature type="signal peptide" evidence="1">
    <location>
        <begin position="1"/>
        <end position="20"/>
    </location>
</feature>
<keyword evidence="1" id="KW-0732">Signal</keyword>
<keyword evidence="4" id="KW-1185">Reference proteome</keyword>
<feature type="domain" description="TonB C-terminal" evidence="2">
    <location>
        <begin position="112"/>
        <end position="206"/>
    </location>
</feature>
<feature type="chain" id="PRO_5046864811" description="TonB C-terminal domain-containing protein" evidence="1">
    <location>
        <begin position="21"/>
        <end position="249"/>
    </location>
</feature>
<evidence type="ECO:0000313" key="3">
    <source>
        <dbReference type="EMBL" id="MDR7099824.1"/>
    </source>
</evidence>
<comment type="caution">
    <text evidence="3">The sequence shown here is derived from an EMBL/GenBank/DDBJ whole genome shotgun (WGS) entry which is preliminary data.</text>
</comment>
<dbReference type="Gene3D" id="3.30.1150.10">
    <property type="match status" value="1"/>
</dbReference>
<reference evidence="3 4" key="1">
    <citation type="submission" date="2023-07" db="EMBL/GenBank/DDBJ databases">
        <title>Sorghum-associated microbial communities from plants grown in Nebraska, USA.</title>
        <authorList>
            <person name="Schachtman D."/>
        </authorList>
    </citation>
    <scope>NUCLEOTIDE SEQUENCE [LARGE SCALE GENOMIC DNA]</scope>
    <source>
        <strain evidence="3 4">BE187</strain>
    </source>
</reference>
<sequence length="249" mass="27061">MRHQLILLFCMVAYACPAVGFGAEATSTDAEATSIKGYFAGWAEIDAGGRLRAFVPDGKGNPAVVDALQTQLRGLTFVPAHRGSQPIPVRTYLRGGYSLQQEGPDYVLRLSGVSAGPKAVRTTVPQAPSRLHATKENIWARVMFVVDIRGRPKDIWVEHFGGSEEITRTARQSIAHSRFEPEASNGTPIETVMRQEFLYGWEGAVPAVLPPCPVEHSGRVLAPGQNPCGERIEFVVKKTLGKSITVNQP</sequence>
<accession>A0ABU1VQQ8</accession>
<dbReference type="PROSITE" id="PS52015">
    <property type="entry name" value="TONB_CTD"/>
    <property type="match status" value="1"/>
</dbReference>
<name>A0ABU1VQQ8_9GAMM</name>
<dbReference type="InterPro" id="IPR037682">
    <property type="entry name" value="TonB_C"/>
</dbReference>
<dbReference type="SUPFAM" id="SSF74653">
    <property type="entry name" value="TolA/TonB C-terminal domain"/>
    <property type="match status" value="1"/>
</dbReference>
<protein>
    <recommendedName>
        <fullName evidence="2">TonB C-terminal domain-containing protein</fullName>
    </recommendedName>
</protein>
<proteinExistence type="predicted"/>
<organism evidence="3 4">
    <name type="scientific">Agrilutibacter niabensis</name>
    <dbReference type="NCBI Taxonomy" id="380628"/>
    <lineage>
        <taxon>Bacteria</taxon>
        <taxon>Pseudomonadati</taxon>
        <taxon>Pseudomonadota</taxon>
        <taxon>Gammaproteobacteria</taxon>
        <taxon>Lysobacterales</taxon>
        <taxon>Lysobacteraceae</taxon>
        <taxon>Agrilutibacter</taxon>
    </lineage>
</organism>
<dbReference type="RefSeq" id="WP_310054260.1">
    <property type="nucleotide sequence ID" value="NZ_JAVDVW010000002.1"/>
</dbReference>
<dbReference type="PROSITE" id="PS51257">
    <property type="entry name" value="PROKAR_LIPOPROTEIN"/>
    <property type="match status" value="1"/>
</dbReference>
<gene>
    <name evidence="3" type="ORF">J2X04_002205</name>
</gene>
<evidence type="ECO:0000256" key="1">
    <source>
        <dbReference type="SAM" id="SignalP"/>
    </source>
</evidence>
<evidence type="ECO:0000259" key="2">
    <source>
        <dbReference type="PROSITE" id="PS52015"/>
    </source>
</evidence>
<evidence type="ECO:0000313" key="4">
    <source>
        <dbReference type="Proteomes" id="UP001267878"/>
    </source>
</evidence>